<protein>
    <recommendedName>
        <fullName evidence="19">tRNA-dihydrouridine(47) synthase [NAD(P)(+)]</fullName>
        <ecNumber evidence="19">1.3.1.-</ecNumber>
    </recommendedName>
    <alternativeName>
        <fullName evidence="19">tRNA-dihydrouridine synthase 3</fullName>
    </alternativeName>
</protein>
<dbReference type="EC" id="1.3.1.-" evidence="19"/>
<dbReference type="PANTHER" id="PTHR45846">
    <property type="entry name" value="TRNA-DIHYDROURIDINE(47) SYNTHASE [NAD(P)(+)]-LIKE"/>
    <property type="match status" value="1"/>
</dbReference>
<evidence type="ECO:0000259" key="21">
    <source>
        <dbReference type="PROSITE" id="PS50103"/>
    </source>
</evidence>
<dbReference type="InterPro" id="IPR018517">
    <property type="entry name" value="tRNA_hU_synthase_CS"/>
</dbReference>
<evidence type="ECO:0000256" key="19">
    <source>
        <dbReference type="RuleBase" id="RU291113"/>
    </source>
</evidence>
<dbReference type="Gene3D" id="3.20.20.70">
    <property type="entry name" value="Aldolase class I"/>
    <property type="match status" value="1"/>
</dbReference>
<evidence type="ECO:0000313" key="22">
    <source>
        <dbReference type="EnsemblMetazoa" id="XP_030846026"/>
    </source>
</evidence>
<name>A0A7M7P6L0_STRPU</name>
<sequence>MADAQAEGGVPAVEPTVETENSNQIQDQVQVPSQEELLAHVRAQPGTALVKARYIDLTRHSKRNYQDSTTKASQEQRNEPEGQQHETKKQKGKGQNKKRYREKTVPSEERPCLDFLRGAGCRFGDKCKFSHDIQKLMAGKAPDINPRCINFDKFGSCPYGMLCRFGGAHIDDNLKNIVDEEKVKETGGKCVVRNLLSKDLQIQLRKRNVHFKKSDQYMRTLDTRKKESNSKRPEGPGCKDHNESPTVVMPTSGDAHNHAGTVTDADVIKLRPEEKKKLDVKDKLLLAPLTTVGNLPFRAVCKKLGADITCGEMAMCTNLLQGQSSEWALLRRHPSEDIFGVQLCGGFPDTMTRCAELLNDRLDIDFIDINVGCPIDLVYHKGAGSGLMNRMGKFQEIVRGMSSVLDIPLTVKMRTGVHNDNPVAHKIVRRIYDWGASVVTVHGRTREQRYSKLADWDYLKDCVQAADPHPFIGNGDILSYEDSNFFREQSGATGQMIARGALIKPWIFTEIKEQRHWDISSSERFDILQDYINLGLLHWGSDSEGVRKTRRFLLEWLSFLHRYIPVGLLETLPQKINERPPYYVGRDDLETLMASANCADWVKISEMFLGPVPDDFQFLAKHKASSYK</sequence>
<dbReference type="RefSeq" id="XP_030846026.1">
    <property type="nucleotide sequence ID" value="XM_030990166.1"/>
</dbReference>
<accession>A0A7M7P6L0</accession>
<evidence type="ECO:0000256" key="3">
    <source>
        <dbReference type="ARBA" id="ARBA00022643"/>
    </source>
</evidence>
<evidence type="ECO:0000256" key="20">
    <source>
        <dbReference type="SAM" id="MobiDB-lite"/>
    </source>
</evidence>
<evidence type="ECO:0000256" key="8">
    <source>
        <dbReference type="ARBA" id="ARBA00022771"/>
    </source>
</evidence>
<evidence type="ECO:0000256" key="1">
    <source>
        <dbReference type="ARBA" id="ARBA00001917"/>
    </source>
</evidence>
<comment type="catalytic activity">
    <reaction evidence="17">
        <text>5,6-dihydrouridine(47) in tRNA + NADP(+) = uridine(47) in tRNA + NADPH + H(+)</text>
        <dbReference type="Rhea" id="RHEA:53360"/>
        <dbReference type="Rhea" id="RHEA-COMP:13539"/>
        <dbReference type="Rhea" id="RHEA-COMP:13540"/>
        <dbReference type="ChEBI" id="CHEBI:15378"/>
        <dbReference type="ChEBI" id="CHEBI:57783"/>
        <dbReference type="ChEBI" id="CHEBI:58349"/>
        <dbReference type="ChEBI" id="CHEBI:65315"/>
        <dbReference type="ChEBI" id="CHEBI:74443"/>
        <dbReference type="EC" id="1.3.1.89"/>
    </reaction>
    <physiologicalReaction direction="right-to-left" evidence="17">
        <dbReference type="Rhea" id="RHEA:53362"/>
    </physiologicalReaction>
</comment>
<dbReference type="InterPro" id="IPR036855">
    <property type="entry name" value="Znf_CCCH_sf"/>
</dbReference>
<evidence type="ECO:0000256" key="5">
    <source>
        <dbReference type="ARBA" id="ARBA00022694"/>
    </source>
</evidence>
<dbReference type="PROSITE" id="PS01136">
    <property type="entry name" value="UPF0034"/>
    <property type="match status" value="1"/>
</dbReference>
<evidence type="ECO:0000256" key="16">
    <source>
        <dbReference type="ARBA" id="ARBA00049447"/>
    </source>
</evidence>
<comment type="catalytic activity">
    <reaction evidence="15">
        <text>a 5,6-dihydrouridine in mRNA + NAD(+) = a uridine in mRNA + NADH + H(+)</text>
        <dbReference type="Rhea" id="RHEA:69851"/>
        <dbReference type="Rhea" id="RHEA-COMP:14658"/>
        <dbReference type="Rhea" id="RHEA-COMP:17789"/>
        <dbReference type="ChEBI" id="CHEBI:15378"/>
        <dbReference type="ChEBI" id="CHEBI:57540"/>
        <dbReference type="ChEBI" id="CHEBI:57945"/>
        <dbReference type="ChEBI" id="CHEBI:65315"/>
        <dbReference type="ChEBI" id="CHEBI:74443"/>
    </reaction>
    <physiologicalReaction direction="right-to-left" evidence="15">
        <dbReference type="Rhea" id="RHEA:69853"/>
    </physiologicalReaction>
</comment>
<dbReference type="InterPro" id="IPR035587">
    <property type="entry name" value="DUS-like_FMN-bd"/>
</dbReference>
<evidence type="ECO:0000256" key="15">
    <source>
        <dbReference type="ARBA" id="ARBA00048342"/>
    </source>
</evidence>
<evidence type="ECO:0000256" key="7">
    <source>
        <dbReference type="ARBA" id="ARBA00022737"/>
    </source>
</evidence>
<reference evidence="23" key="1">
    <citation type="submission" date="2015-02" db="EMBL/GenBank/DDBJ databases">
        <title>Genome sequencing for Strongylocentrotus purpuratus.</title>
        <authorList>
            <person name="Murali S."/>
            <person name="Liu Y."/>
            <person name="Vee V."/>
            <person name="English A."/>
            <person name="Wang M."/>
            <person name="Skinner E."/>
            <person name="Han Y."/>
            <person name="Muzny D.M."/>
            <person name="Worley K.C."/>
            <person name="Gibbs R.A."/>
        </authorList>
    </citation>
    <scope>NUCLEOTIDE SEQUENCE</scope>
</reference>
<comment type="catalytic activity">
    <reaction evidence="14">
        <text>5,6-dihydrouridine(47) in tRNA + NAD(+) = uridine(47) in tRNA + NADH + H(+)</text>
        <dbReference type="Rhea" id="RHEA:53364"/>
        <dbReference type="Rhea" id="RHEA-COMP:13539"/>
        <dbReference type="Rhea" id="RHEA-COMP:13540"/>
        <dbReference type="ChEBI" id="CHEBI:15378"/>
        <dbReference type="ChEBI" id="CHEBI:57540"/>
        <dbReference type="ChEBI" id="CHEBI:57945"/>
        <dbReference type="ChEBI" id="CHEBI:65315"/>
        <dbReference type="ChEBI" id="CHEBI:74443"/>
        <dbReference type="EC" id="1.3.1.89"/>
    </reaction>
    <physiologicalReaction direction="right-to-left" evidence="14">
        <dbReference type="Rhea" id="RHEA:53366"/>
    </physiologicalReaction>
</comment>
<keyword evidence="6 18" id="KW-0479">Metal-binding</keyword>
<keyword evidence="12" id="KW-0520">NAD</keyword>
<dbReference type="InterPro" id="IPR000571">
    <property type="entry name" value="Znf_CCCH"/>
</dbReference>
<evidence type="ECO:0000256" key="18">
    <source>
        <dbReference type="PROSITE-ProRule" id="PRU00723"/>
    </source>
</evidence>
<dbReference type="GO" id="GO:0006397">
    <property type="term" value="P:mRNA processing"/>
    <property type="evidence" value="ECO:0007669"/>
    <property type="project" value="UniProtKB-KW"/>
</dbReference>
<dbReference type="AlphaFoldDB" id="A0A7M7P6L0"/>
<comment type="catalytic activity">
    <reaction evidence="16">
        <text>a 5,6-dihydrouridine in mRNA + NADP(+) = a uridine in mRNA + NADPH + H(+)</text>
        <dbReference type="Rhea" id="RHEA:69855"/>
        <dbReference type="Rhea" id="RHEA-COMP:14658"/>
        <dbReference type="Rhea" id="RHEA-COMP:17789"/>
        <dbReference type="ChEBI" id="CHEBI:15378"/>
        <dbReference type="ChEBI" id="CHEBI:57783"/>
        <dbReference type="ChEBI" id="CHEBI:58349"/>
        <dbReference type="ChEBI" id="CHEBI:65315"/>
        <dbReference type="ChEBI" id="CHEBI:74443"/>
    </reaction>
    <physiologicalReaction direction="right-to-left" evidence="16">
        <dbReference type="Rhea" id="RHEA:69857"/>
    </physiologicalReaction>
</comment>
<dbReference type="EnsemblMetazoa" id="XM_030990166">
    <property type="protein sequence ID" value="XP_030846026"/>
    <property type="gene ID" value="LOC588676"/>
</dbReference>
<keyword evidence="7" id="KW-0677">Repeat</keyword>
<comment type="function">
    <text evidence="13">Catalyzes the synthesis of dihydrouridine, a modified base, in various RNAs, such as tRNAs, mRNAs and some long non-coding RNAs (lncRNAs). Mainly modifies the uridine in position 47 (U47) in the D-loop of most cytoplasmic tRNAs. Also able to mediate the formation of dihydrouridine in some mRNAs, thereby regulating their translation.</text>
</comment>
<feature type="zinc finger region" description="C3H1-type" evidence="18">
    <location>
        <begin position="106"/>
        <end position="134"/>
    </location>
</feature>
<evidence type="ECO:0000256" key="2">
    <source>
        <dbReference type="ARBA" id="ARBA00022630"/>
    </source>
</evidence>
<keyword evidence="3 19" id="KW-0288">FMN</keyword>
<comment type="cofactor">
    <cofactor evidence="1 19">
        <name>FMN</name>
        <dbReference type="ChEBI" id="CHEBI:58210"/>
    </cofactor>
</comment>
<dbReference type="Gene3D" id="4.10.1000.10">
    <property type="entry name" value="Zinc finger, CCCH-type"/>
    <property type="match status" value="1"/>
</dbReference>
<dbReference type="Pfam" id="PF01207">
    <property type="entry name" value="Dus"/>
    <property type="match status" value="1"/>
</dbReference>
<dbReference type="SUPFAM" id="SSF51395">
    <property type="entry name" value="FMN-linked oxidoreductases"/>
    <property type="match status" value="1"/>
</dbReference>
<dbReference type="GO" id="GO:0017150">
    <property type="term" value="F:tRNA dihydrouridine synthase activity"/>
    <property type="evidence" value="ECO:0000318"/>
    <property type="project" value="GO_Central"/>
</dbReference>
<evidence type="ECO:0000256" key="11">
    <source>
        <dbReference type="ARBA" id="ARBA00023002"/>
    </source>
</evidence>
<evidence type="ECO:0000256" key="14">
    <source>
        <dbReference type="ARBA" id="ARBA00048266"/>
    </source>
</evidence>
<evidence type="ECO:0000256" key="4">
    <source>
        <dbReference type="ARBA" id="ARBA00022664"/>
    </source>
</evidence>
<feature type="region of interest" description="Disordered" evidence="20">
    <location>
        <begin position="217"/>
        <end position="245"/>
    </location>
</feature>
<keyword evidence="10" id="KW-0521">NADP</keyword>
<keyword evidence="11 19" id="KW-0560">Oxidoreductase</keyword>
<keyword evidence="23" id="KW-1185">Reference proteome</keyword>
<evidence type="ECO:0000313" key="23">
    <source>
        <dbReference type="Proteomes" id="UP000007110"/>
    </source>
</evidence>
<dbReference type="SUPFAM" id="SSF90229">
    <property type="entry name" value="CCCH zinc finger"/>
    <property type="match status" value="1"/>
</dbReference>
<keyword evidence="4" id="KW-0507">mRNA processing</keyword>
<dbReference type="InterPro" id="IPR041367">
    <property type="entry name" value="Znf-CCCH_4"/>
</dbReference>
<evidence type="ECO:0000256" key="13">
    <source>
        <dbReference type="ARBA" id="ARBA00045365"/>
    </source>
</evidence>
<dbReference type="SMART" id="SM00356">
    <property type="entry name" value="ZnF_C3H1"/>
    <property type="match status" value="2"/>
</dbReference>
<evidence type="ECO:0000256" key="12">
    <source>
        <dbReference type="ARBA" id="ARBA00023027"/>
    </source>
</evidence>
<dbReference type="GO" id="GO:0102265">
    <property type="term" value="F:tRNA-dihydrouridine47 synthase activity"/>
    <property type="evidence" value="ECO:0007669"/>
    <property type="project" value="UniProtKB-EC"/>
</dbReference>
<evidence type="ECO:0000256" key="10">
    <source>
        <dbReference type="ARBA" id="ARBA00022857"/>
    </source>
</evidence>
<dbReference type="CDD" id="cd02801">
    <property type="entry name" value="DUS_like_FMN"/>
    <property type="match status" value="1"/>
</dbReference>
<dbReference type="Pfam" id="PF18044">
    <property type="entry name" value="zf-CCCH_4"/>
    <property type="match status" value="1"/>
</dbReference>
<feature type="region of interest" description="Disordered" evidence="20">
    <location>
        <begin position="61"/>
        <end position="105"/>
    </location>
</feature>
<reference evidence="22" key="2">
    <citation type="submission" date="2021-01" db="UniProtKB">
        <authorList>
            <consortium name="EnsemblMetazoa"/>
        </authorList>
    </citation>
    <scope>IDENTIFICATION</scope>
</reference>
<dbReference type="FunFam" id="4.10.1000.10:FF:000029">
    <property type="entry name" value="tRNA-dihydrouridine(47) synthase [NAD(P)(+)]"/>
    <property type="match status" value="1"/>
</dbReference>
<feature type="compositionally biased region" description="Basic residues" evidence="20">
    <location>
        <begin position="90"/>
        <end position="101"/>
    </location>
</feature>
<evidence type="ECO:0000256" key="9">
    <source>
        <dbReference type="ARBA" id="ARBA00022833"/>
    </source>
</evidence>
<keyword evidence="5 19" id="KW-0819">tRNA processing</keyword>
<dbReference type="PROSITE" id="PS50103">
    <property type="entry name" value="ZF_C3H1"/>
    <property type="match status" value="2"/>
</dbReference>
<feature type="compositionally biased region" description="Basic and acidic residues" evidence="20">
    <location>
        <begin position="74"/>
        <end position="89"/>
    </location>
</feature>
<organism evidence="22 23">
    <name type="scientific">Strongylocentrotus purpuratus</name>
    <name type="common">Purple sea urchin</name>
    <dbReference type="NCBI Taxonomy" id="7668"/>
    <lineage>
        <taxon>Eukaryota</taxon>
        <taxon>Metazoa</taxon>
        <taxon>Echinodermata</taxon>
        <taxon>Eleutherozoa</taxon>
        <taxon>Echinozoa</taxon>
        <taxon>Echinoidea</taxon>
        <taxon>Euechinoidea</taxon>
        <taxon>Echinacea</taxon>
        <taxon>Camarodonta</taxon>
        <taxon>Echinidea</taxon>
        <taxon>Strongylocentrotidae</taxon>
        <taxon>Strongylocentrotus</taxon>
    </lineage>
</organism>
<feature type="zinc finger region" description="C3H1-type" evidence="18">
    <location>
        <begin position="142"/>
        <end position="172"/>
    </location>
</feature>
<dbReference type="OMA" id="WSYIAEC"/>
<dbReference type="Proteomes" id="UP000007110">
    <property type="component" value="Unassembled WGS sequence"/>
</dbReference>
<feature type="compositionally biased region" description="Basic and acidic residues" evidence="20">
    <location>
        <begin position="217"/>
        <end position="243"/>
    </location>
</feature>
<proteinExistence type="inferred from homology"/>
<keyword evidence="8 18" id="KW-0863">Zinc-finger</keyword>
<feature type="domain" description="C3H1-type" evidence="21">
    <location>
        <begin position="142"/>
        <end position="172"/>
    </location>
</feature>
<comment type="similarity">
    <text evidence="19">Belongs to the dus family. Dus3 subfamily.</text>
</comment>
<evidence type="ECO:0000256" key="17">
    <source>
        <dbReference type="ARBA" id="ARBA00049513"/>
    </source>
</evidence>
<keyword evidence="2 19" id="KW-0285">Flavoprotein</keyword>
<feature type="domain" description="C3H1-type" evidence="21">
    <location>
        <begin position="106"/>
        <end position="134"/>
    </location>
</feature>
<dbReference type="GO" id="GO:0050660">
    <property type="term" value="F:flavin adenine dinucleotide binding"/>
    <property type="evidence" value="ECO:0007669"/>
    <property type="project" value="UniProtKB-UniRule"/>
</dbReference>
<dbReference type="GO" id="GO:0008270">
    <property type="term" value="F:zinc ion binding"/>
    <property type="evidence" value="ECO:0007669"/>
    <property type="project" value="UniProtKB-KW"/>
</dbReference>
<dbReference type="GeneID" id="588676"/>
<dbReference type="KEGG" id="spu:588676"/>
<evidence type="ECO:0000256" key="6">
    <source>
        <dbReference type="ARBA" id="ARBA00022723"/>
    </source>
</evidence>
<feature type="region of interest" description="Disordered" evidence="20">
    <location>
        <begin position="1"/>
        <end position="26"/>
    </location>
</feature>
<dbReference type="InParanoid" id="A0A7M7P6L0"/>
<dbReference type="OrthoDB" id="259935at2759"/>
<dbReference type="FunFam" id="3.20.20.70:FF:000067">
    <property type="entry name" value="tRNA-dihydrouridine(47) synthase [NAD(P)(+)]"/>
    <property type="match status" value="1"/>
</dbReference>
<dbReference type="PANTHER" id="PTHR45846:SF1">
    <property type="entry name" value="TRNA-DIHYDROURIDINE(47) SYNTHASE [NAD(P)(+)]-LIKE"/>
    <property type="match status" value="1"/>
</dbReference>
<dbReference type="InterPro" id="IPR013785">
    <property type="entry name" value="Aldolase_TIM"/>
</dbReference>
<keyword evidence="9 18" id="KW-0862">Zinc</keyword>